<evidence type="ECO:0000313" key="3">
    <source>
        <dbReference type="EMBL" id="CAD9067055.1"/>
    </source>
</evidence>
<keyword evidence="2" id="KW-0732">Signal</keyword>
<protein>
    <submittedName>
        <fullName evidence="3">Uncharacterized protein</fullName>
    </submittedName>
</protein>
<feature type="region of interest" description="Disordered" evidence="1">
    <location>
        <begin position="27"/>
        <end position="88"/>
    </location>
</feature>
<proteinExistence type="predicted"/>
<feature type="signal peptide" evidence="2">
    <location>
        <begin position="1"/>
        <end position="18"/>
    </location>
</feature>
<evidence type="ECO:0000256" key="2">
    <source>
        <dbReference type="SAM" id="SignalP"/>
    </source>
</evidence>
<reference evidence="3" key="1">
    <citation type="submission" date="2021-01" db="EMBL/GenBank/DDBJ databases">
        <authorList>
            <person name="Corre E."/>
            <person name="Pelletier E."/>
            <person name="Niang G."/>
            <person name="Scheremetjew M."/>
            <person name="Finn R."/>
            <person name="Kale V."/>
            <person name="Holt S."/>
            <person name="Cochrane G."/>
            <person name="Meng A."/>
            <person name="Brown T."/>
            <person name="Cohen L."/>
        </authorList>
    </citation>
    <scope>NUCLEOTIDE SEQUENCE</scope>
    <source>
        <strain evidence="3">CCMP3346</strain>
    </source>
</reference>
<dbReference type="EMBL" id="HBGB01037517">
    <property type="protein sequence ID" value="CAD9067055.1"/>
    <property type="molecule type" value="Transcribed_RNA"/>
</dbReference>
<evidence type="ECO:0000256" key="1">
    <source>
        <dbReference type="SAM" id="MobiDB-lite"/>
    </source>
</evidence>
<dbReference type="AlphaFoldDB" id="A0A7S1K961"/>
<feature type="compositionally biased region" description="Low complexity" evidence="1">
    <location>
        <begin position="58"/>
        <end position="69"/>
    </location>
</feature>
<organism evidence="3">
    <name type="scientific">Vitrella brassicaformis</name>
    <dbReference type="NCBI Taxonomy" id="1169539"/>
    <lineage>
        <taxon>Eukaryota</taxon>
        <taxon>Sar</taxon>
        <taxon>Alveolata</taxon>
        <taxon>Colpodellida</taxon>
        <taxon>Vitrellaceae</taxon>
        <taxon>Vitrella</taxon>
    </lineage>
</organism>
<sequence length="280" mass="31203">MLVQEGFVLLLLAGGASTFSMLSPTGLRRRATSQQRPMRRIGKSWHSMTSASKEEEGAASAAPHVVAPHPSKRCSHVSAGAKEDSSSLGPLPRVVVPKKLMDFLYSLHVPGDKRRGITGRLLEYMGRSETMTSMGYHFWPLMAEMVRQTDWRVRVFAVDPPDMYAHDECFFLIIQKDGTDGRTHRGEGTQFAVLAGNHPTDTACKQLKELVRRDNITQCALVMKGAVWTMMYYDRDRDRLMPTMGRPIGNIDVNVSKDGSEQLGGYGAQTVVDYVREARP</sequence>
<accession>A0A7S1K961</accession>
<feature type="compositionally biased region" description="Basic residues" evidence="1">
    <location>
        <begin position="27"/>
        <end position="43"/>
    </location>
</feature>
<name>A0A7S1K961_9ALVE</name>
<feature type="chain" id="PRO_5030733080" evidence="2">
    <location>
        <begin position="19"/>
        <end position="280"/>
    </location>
</feature>
<gene>
    <name evidence="3" type="ORF">VBRA1451_LOCUS22128</name>
</gene>